<reference evidence="2 3" key="1">
    <citation type="submission" date="2015-01" db="EMBL/GenBank/DDBJ databases">
        <title>Genome of allotetraploid Gossypium barbadense reveals genomic plasticity and fiber elongation in cotton evolution.</title>
        <authorList>
            <person name="Chen X."/>
            <person name="Liu X."/>
            <person name="Zhao B."/>
            <person name="Zheng H."/>
            <person name="Hu Y."/>
            <person name="Lu G."/>
            <person name="Yang C."/>
            <person name="Chen J."/>
            <person name="Shan C."/>
            <person name="Zhang L."/>
            <person name="Zhou Y."/>
            <person name="Wang L."/>
            <person name="Guo W."/>
            <person name="Bai Y."/>
            <person name="Ruan J."/>
            <person name="Shangguan X."/>
            <person name="Mao Y."/>
            <person name="Jiang J."/>
            <person name="Zhu Y."/>
            <person name="Lei J."/>
            <person name="Kang H."/>
            <person name="Chen S."/>
            <person name="He X."/>
            <person name="Wang R."/>
            <person name="Wang Y."/>
            <person name="Chen J."/>
            <person name="Wang L."/>
            <person name="Yu S."/>
            <person name="Wang B."/>
            <person name="Wei J."/>
            <person name="Song S."/>
            <person name="Lu X."/>
            <person name="Gao Z."/>
            <person name="Gu W."/>
            <person name="Deng X."/>
            <person name="Ma D."/>
            <person name="Wang S."/>
            <person name="Liang W."/>
            <person name="Fang L."/>
            <person name="Cai C."/>
            <person name="Zhu X."/>
            <person name="Zhou B."/>
            <person name="Zhang Y."/>
            <person name="Chen Z."/>
            <person name="Xu S."/>
            <person name="Zhu R."/>
            <person name="Wang S."/>
            <person name="Zhang T."/>
            <person name="Zhao G."/>
        </authorList>
    </citation>
    <scope>NUCLEOTIDE SEQUENCE [LARGE SCALE GENOMIC DNA]</scope>
    <source>
        <strain evidence="3">cv. Xinhai21</strain>
        <tissue evidence="2">Leaf</tissue>
    </source>
</reference>
<protein>
    <submittedName>
        <fullName evidence="2">Uncharacterized protein</fullName>
    </submittedName>
</protein>
<evidence type="ECO:0000313" key="2">
    <source>
        <dbReference type="EMBL" id="PPS07224.1"/>
    </source>
</evidence>
<evidence type="ECO:0000313" key="3">
    <source>
        <dbReference type="Proteomes" id="UP000239757"/>
    </source>
</evidence>
<evidence type="ECO:0000256" key="1">
    <source>
        <dbReference type="SAM" id="SignalP"/>
    </source>
</evidence>
<dbReference type="EMBL" id="KZ664168">
    <property type="protein sequence ID" value="PPS07224.1"/>
    <property type="molecule type" value="Genomic_DNA"/>
</dbReference>
<feature type="chain" id="PRO_5015130758" evidence="1">
    <location>
        <begin position="18"/>
        <end position="68"/>
    </location>
</feature>
<proteinExistence type="predicted"/>
<gene>
    <name evidence="2" type="ORF">GOBAR_AA13427</name>
</gene>
<organism evidence="2 3">
    <name type="scientific">Gossypium barbadense</name>
    <name type="common">Sea Island cotton</name>
    <name type="synonym">Hibiscus barbadensis</name>
    <dbReference type="NCBI Taxonomy" id="3634"/>
    <lineage>
        <taxon>Eukaryota</taxon>
        <taxon>Viridiplantae</taxon>
        <taxon>Streptophyta</taxon>
        <taxon>Embryophyta</taxon>
        <taxon>Tracheophyta</taxon>
        <taxon>Spermatophyta</taxon>
        <taxon>Magnoliopsida</taxon>
        <taxon>eudicotyledons</taxon>
        <taxon>Gunneridae</taxon>
        <taxon>Pentapetalae</taxon>
        <taxon>rosids</taxon>
        <taxon>malvids</taxon>
        <taxon>Malvales</taxon>
        <taxon>Malvaceae</taxon>
        <taxon>Malvoideae</taxon>
        <taxon>Gossypium</taxon>
    </lineage>
</organism>
<dbReference type="AlphaFoldDB" id="A0A2P5XV86"/>
<dbReference type="Proteomes" id="UP000239757">
    <property type="component" value="Unassembled WGS sequence"/>
</dbReference>
<sequence>MGLVIWTVLSIICRIRGDMVLTKFHDGFPIVAGGRRLGLLLRPLSLSHVGVVSITQIEVSGSVSALQI</sequence>
<accession>A0A2P5XV86</accession>
<keyword evidence="1" id="KW-0732">Signal</keyword>
<name>A0A2P5XV86_GOSBA</name>
<feature type="signal peptide" evidence="1">
    <location>
        <begin position="1"/>
        <end position="17"/>
    </location>
</feature>